<sequence>MQAARQEEWLSCFLQQIPVECLSGSTCHTALVRVIEEKIGSVCLLDISGVLDRNRFDDRKCDPLAQLFYISVILIAVELHNLDCPALHDCDDVFDRFVDEDADCRNGFV</sequence>
<evidence type="ECO:0000313" key="1">
    <source>
        <dbReference type="EMBL" id="MPN03577.1"/>
    </source>
</evidence>
<proteinExistence type="predicted"/>
<protein>
    <submittedName>
        <fullName evidence="1">Uncharacterized protein</fullName>
    </submittedName>
</protein>
<organism evidence="1">
    <name type="scientific">bioreactor metagenome</name>
    <dbReference type="NCBI Taxonomy" id="1076179"/>
    <lineage>
        <taxon>unclassified sequences</taxon>
        <taxon>metagenomes</taxon>
        <taxon>ecological metagenomes</taxon>
    </lineage>
</organism>
<dbReference type="EMBL" id="VSSQ01049498">
    <property type="protein sequence ID" value="MPN03577.1"/>
    <property type="molecule type" value="Genomic_DNA"/>
</dbReference>
<accession>A0A645EP44</accession>
<comment type="caution">
    <text evidence="1">The sequence shown here is derived from an EMBL/GenBank/DDBJ whole genome shotgun (WGS) entry which is preliminary data.</text>
</comment>
<gene>
    <name evidence="1" type="ORF">SDC9_150808</name>
</gene>
<reference evidence="1" key="1">
    <citation type="submission" date="2019-08" db="EMBL/GenBank/DDBJ databases">
        <authorList>
            <person name="Kucharzyk K."/>
            <person name="Murdoch R.W."/>
            <person name="Higgins S."/>
            <person name="Loffler F."/>
        </authorList>
    </citation>
    <scope>NUCLEOTIDE SEQUENCE</scope>
</reference>
<name>A0A645EP44_9ZZZZ</name>
<dbReference type="AlphaFoldDB" id="A0A645EP44"/>